<comment type="subcellular location">
    <subcellularLocation>
        <location evidence="1">Nucleus</location>
    </subcellularLocation>
</comment>
<comment type="caution">
    <text evidence="6">The sequence shown here is derived from an EMBL/GenBank/DDBJ whole genome shotgun (WGS) entry which is preliminary data.</text>
</comment>
<dbReference type="Proteomes" id="UP000664521">
    <property type="component" value="Unassembled WGS sequence"/>
</dbReference>
<dbReference type="GO" id="GO:0005634">
    <property type="term" value="C:nucleus"/>
    <property type="evidence" value="ECO:0007669"/>
    <property type="project" value="UniProtKB-SubCell"/>
</dbReference>
<reference evidence="6" key="1">
    <citation type="submission" date="2021-03" db="EMBL/GenBank/DDBJ databases">
        <authorList>
            <person name="Tagirdzhanova G."/>
        </authorList>
    </citation>
    <scope>NUCLEOTIDE SEQUENCE</scope>
</reference>
<protein>
    <recommendedName>
        <fullName evidence="8">Ribosomal RNA-processing protein 1</fullName>
    </recommendedName>
</protein>
<accession>A0A8H3ERX5</accession>
<evidence type="ECO:0008006" key="8">
    <source>
        <dbReference type="Google" id="ProtNLM"/>
    </source>
</evidence>
<evidence type="ECO:0000313" key="7">
    <source>
        <dbReference type="Proteomes" id="UP000664521"/>
    </source>
</evidence>
<dbReference type="EMBL" id="CAJPDS010000009">
    <property type="protein sequence ID" value="CAF9910518.1"/>
    <property type="molecule type" value="Genomic_DNA"/>
</dbReference>
<dbReference type="OrthoDB" id="2019504at2759"/>
<organism evidence="6 7">
    <name type="scientific">Heterodermia speciosa</name>
    <dbReference type="NCBI Taxonomy" id="116794"/>
    <lineage>
        <taxon>Eukaryota</taxon>
        <taxon>Fungi</taxon>
        <taxon>Dikarya</taxon>
        <taxon>Ascomycota</taxon>
        <taxon>Pezizomycotina</taxon>
        <taxon>Lecanoromycetes</taxon>
        <taxon>OSLEUM clade</taxon>
        <taxon>Lecanoromycetidae</taxon>
        <taxon>Caliciales</taxon>
        <taxon>Physciaceae</taxon>
        <taxon>Heterodermia</taxon>
    </lineage>
</organism>
<dbReference type="Pfam" id="PF05997">
    <property type="entry name" value="Nop52"/>
    <property type="match status" value="1"/>
</dbReference>
<evidence type="ECO:0000313" key="6">
    <source>
        <dbReference type="EMBL" id="CAF9910518.1"/>
    </source>
</evidence>
<feature type="region of interest" description="Disordered" evidence="5">
    <location>
        <begin position="235"/>
        <end position="265"/>
    </location>
</feature>
<gene>
    <name evidence="6" type="ORF">HETSPECPRED_010084</name>
</gene>
<evidence type="ECO:0000256" key="2">
    <source>
        <dbReference type="ARBA" id="ARBA00006374"/>
    </source>
</evidence>
<comment type="similarity">
    <text evidence="2">Belongs to the RRP1 family.</text>
</comment>
<sequence>MTNNIVEVDMERIPFVKDLAANDRPTREKALSSLQTYLAPSRTLNEIDLLKIWKGLFYCIHHTASPLPQQRICASLASLLLSLPAQTFIPFLSAFWKTIGTNFSAIPSLRLDKYLLLIRYYVASSFTYLHQNNWDAAFLQFYLDLIGDSEWGPLTIGGVDGLKNGRGGRVPDGLRYHVLDVWVDGLEAVAETMDEALVREAMKPVQKLAEYGKSKALRMRAKGVIRDERVEAWTREDGSRGLKANSLQPDNQQPDSGEEWEGLGD</sequence>
<evidence type="ECO:0000256" key="5">
    <source>
        <dbReference type="SAM" id="MobiDB-lite"/>
    </source>
</evidence>
<keyword evidence="4" id="KW-0539">Nucleus</keyword>
<proteinExistence type="inferred from homology"/>
<evidence type="ECO:0000256" key="1">
    <source>
        <dbReference type="ARBA" id="ARBA00004123"/>
    </source>
</evidence>
<dbReference type="AlphaFoldDB" id="A0A8H3ERX5"/>
<feature type="compositionally biased region" description="Acidic residues" evidence="5">
    <location>
        <begin position="256"/>
        <end position="265"/>
    </location>
</feature>
<name>A0A8H3ERX5_9LECA</name>
<evidence type="ECO:0000256" key="4">
    <source>
        <dbReference type="ARBA" id="ARBA00023242"/>
    </source>
</evidence>
<keyword evidence="3" id="KW-0698">rRNA processing</keyword>
<dbReference type="GO" id="GO:0006364">
    <property type="term" value="P:rRNA processing"/>
    <property type="evidence" value="ECO:0007669"/>
    <property type="project" value="UniProtKB-KW"/>
</dbReference>
<feature type="compositionally biased region" description="Polar residues" evidence="5">
    <location>
        <begin position="245"/>
        <end position="255"/>
    </location>
</feature>
<evidence type="ECO:0000256" key="3">
    <source>
        <dbReference type="ARBA" id="ARBA00022552"/>
    </source>
</evidence>
<keyword evidence="7" id="KW-1185">Reference proteome</keyword>
<dbReference type="PANTHER" id="PTHR13026">
    <property type="entry name" value="NNP-1 PROTEIN NOVEL NUCLEAR PROTEIN 1 NOP52"/>
    <property type="match status" value="1"/>
</dbReference>
<dbReference type="InterPro" id="IPR010301">
    <property type="entry name" value="RRP1"/>
</dbReference>
<dbReference type="PANTHER" id="PTHR13026:SF0">
    <property type="entry name" value="RIBOSOMAL RNA PROCESSING 1B"/>
    <property type="match status" value="1"/>
</dbReference>
<dbReference type="GO" id="GO:0030688">
    <property type="term" value="C:preribosome, small subunit precursor"/>
    <property type="evidence" value="ECO:0007669"/>
    <property type="project" value="InterPro"/>
</dbReference>